<dbReference type="Pfam" id="PF07157">
    <property type="entry name" value="DNA_circ_N"/>
    <property type="match status" value="1"/>
</dbReference>
<dbReference type="OrthoDB" id="378644at2"/>
<evidence type="ECO:0000259" key="1">
    <source>
        <dbReference type="Pfam" id="PF07157"/>
    </source>
</evidence>
<protein>
    <recommendedName>
        <fullName evidence="1">DNA circulation N-terminal domain-containing protein</fullName>
    </recommendedName>
</protein>
<dbReference type="InterPro" id="IPR009826">
    <property type="entry name" value="DNA_circ_N"/>
</dbReference>
<comment type="caution">
    <text evidence="2">The sequence shown here is derived from an EMBL/GenBank/DDBJ whole genome shotgun (WGS) entry which is preliminary data.</text>
</comment>
<sequence length="396" mass="42732">MTWRDNLQKASFRGVAFEVDTEDGTFGRRGTLHEFPQRDKPYREDMGRKARGFSLVGFVIGDDYMAKRDALLAAVEKEGAGELVHPWYGRMMVSVQDDVRVSHSHAEGGMCRFNLSFIESGEIAFPSSGIATGTQSIAAVNVLEQAAIADFASSFSVDNLPDFAVQDAVSTASAALSLADSALGNLNVVLRDPIGVLQSELGDLVRDPMALATRMFGILNKSSALIDVVGSLSGLNFMRVFSVLNLSANFPSRTSAAATPTRTAMLANYNATQTLMRRVTLVQAAGMVANMSLPVYDDALSLKSKLLTALDDEAAVANDDVYLALNNVRSKAFIDVNAKIKNSARINTVQPKEVTPALVLAYDLYEDVARESEIVSRNKLRHPGFTPAIGIKVLSV</sequence>
<organism evidence="2 3">
    <name type="scientific">Methylotenera oryzisoli</name>
    <dbReference type="NCBI Taxonomy" id="2080758"/>
    <lineage>
        <taxon>Bacteria</taxon>
        <taxon>Pseudomonadati</taxon>
        <taxon>Pseudomonadota</taxon>
        <taxon>Betaproteobacteria</taxon>
        <taxon>Nitrosomonadales</taxon>
        <taxon>Methylophilaceae</taxon>
        <taxon>Methylotenera</taxon>
    </lineage>
</organism>
<reference evidence="2 3" key="1">
    <citation type="submission" date="2018-02" db="EMBL/GenBank/DDBJ databases">
        <title>A novel lanthanide dependent methylotroph, Methylotenera sp. La3113.</title>
        <authorList>
            <person name="Lv H."/>
            <person name="Tani A."/>
        </authorList>
    </citation>
    <scope>NUCLEOTIDE SEQUENCE [LARGE SCALE GENOMIC DNA]</scope>
    <source>
        <strain evidence="2 3">La3113</strain>
    </source>
</reference>
<proteinExistence type="predicted"/>
<dbReference type="EMBL" id="PQVH01000008">
    <property type="protein sequence ID" value="TFW71406.1"/>
    <property type="molecule type" value="Genomic_DNA"/>
</dbReference>
<dbReference type="RefSeq" id="WP_135276953.1">
    <property type="nucleotide sequence ID" value="NZ_PQVH01000008.1"/>
</dbReference>
<dbReference type="Proteomes" id="UP000297706">
    <property type="component" value="Unassembled WGS sequence"/>
</dbReference>
<dbReference type="AlphaFoldDB" id="A0A4Y9VQM9"/>
<evidence type="ECO:0000313" key="2">
    <source>
        <dbReference type="EMBL" id="TFW71406.1"/>
    </source>
</evidence>
<evidence type="ECO:0000313" key="3">
    <source>
        <dbReference type="Proteomes" id="UP000297706"/>
    </source>
</evidence>
<name>A0A4Y9VQM9_9PROT</name>
<accession>A0A4Y9VQM9</accession>
<keyword evidence="3" id="KW-1185">Reference proteome</keyword>
<feature type="domain" description="DNA circulation N-terminal" evidence="1">
    <location>
        <begin position="7"/>
        <end position="92"/>
    </location>
</feature>
<gene>
    <name evidence="2" type="ORF">C3Y98_04680</name>
</gene>